<comment type="caution">
    <text evidence="1">The sequence shown here is derived from an EMBL/GenBank/DDBJ whole genome shotgun (WGS) entry which is preliminary data.</text>
</comment>
<dbReference type="EMBL" id="AGEK01000030">
    <property type="protein sequence ID" value="EHO68904.1"/>
    <property type="molecule type" value="Genomic_DNA"/>
</dbReference>
<sequence length="172" mass="19244">MAGRLFAIANEIRRNKVLAARITGRKSEEAVGRANEIIIDNVRKQVVRTEYKDDDDGNYSLCLYLSANECVEVQWNTNVHADRTVGLVRKEENHSGFYWVVDYYATDGRQVIDTVSDPHLTDVPVFLSGSLRITGTPETVFSLHVENGRVAGADAKEHTLSISYLGKPMKSE</sequence>
<evidence type="ECO:0000313" key="2">
    <source>
        <dbReference type="Proteomes" id="UP000003167"/>
    </source>
</evidence>
<evidence type="ECO:0000313" key="1">
    <source>
        <dbReference type="EMBL" id="EHO68904.1"/>
    </source>
</evidence>
<dbReference type="Proteomes" id="UP000003167">
    <property type="component" value="Unassembled WGS sequence"/>
</dbReference>
<organism evidence="1 2">
    <name type="scientific">Segatella maculosa OT 289</name>
    <dbReference type="NCBI Taxonomy" id="999422"/>
    <lineage>
        <taxon>Bacteria</taxon>
        <taxon>Pseudomonadati</taxon>
        <taxon>Bacteroidota</taxon>
        <taxon>Bacteroidia</taxon>
        <taxon>Bacteroidales</taxon>
        <taxon>Prevotellaceae</taxon>
        <taxon>Segatella</taxon>
    </lineage>
</organism>
<gene>
    <name evidence="1" type="ORF">HMPREF9944_01769</name>
</gene>
<dbReference type="HOGENOM" id="CLU_1553887_0_0_10"/>
<proteinExistence type="predicted"/>
<dbReference type="PATRIC" id="fig|999422.3.peg.1862"/>
<accession>H1HNM5</accession>
<reference evidence="1 2" key="1">
    <citation type="submission" date="2011-12" db="EMBL/GenBank/DDBJ databases">
        <title>The Genome Sequence of Prevotella maculosa OT 289.</title>
        <authorList>
            <consortium name="The Broad Institute Genome Sequencing Platform"/>
            <person name="Earl A."/>
            <person name="Ward D."/>
            <person name="Feldgarden M."/>
            <person name="Gevers D."/>
            <person name="Izard J."/>
            <person name="Blanton J.M."/>
            <person name="Mathney J."/>
            <person name="Tanner A.C."/>
            <person name="Dewhirst F.E."/>
            <person name="Young S.K."/>
            <person name="Zeng Q."/>
            <person name="Gargeya S."/>
            <person name="Fitzgerald M."/>
            <person name="Haas B."/>
            <person name="Abouelleil A."/>
            <person name="Alvarado L."/>
            <person name="Arachchi H.M."/>
            <person name="Berlin A."/>
            <person name="Chapman S.B."/>
            <person name="Gearin G."/>
            <person name="Goldberg J."/>
            <person name="Griggs A."/>
            <person name="Gujja S."/>
            <person name="Hansen M."/>
            <person name="Heiman D."/>
            <person name="Howarth C."/>
            <person name="Larimer J."/>
            <person name="Lui A."/>
            <person name="MacDonald P.J.P."/>
            <person name="McCowen C."/>
            <person name="Montmayeur A."/>
            <person name="Murphy C."/>
            <person name="Neiman D."/>
            <person name="Pearson M."/>
            <person name="Priest M."/>
            <person name="Roberts A."/>
            <person name="Saif S."/>
            <person name="Shea T."/>
            <person name="Sisk P."/>
            <person name="Stolte C."/>
            <person name="Sykes S."/>
            <person name="Wortman J."/>
            <person name="Nusbaum C."/>
            <person name="Birren B."/>
        </authorList>
    </citation>
    <scope>NUCLEOTIDE SEQUENCE [LARGE SCALE GENOMIC DNA]</scope>
    <source>
        <strain evidence="1 2">OT 289</strain>
    </source>
</reference>
<name>H1HNM5_9BACT</name>
<dbReference type="AlphaFoldDB" id="H1HNM5"/>
<keyword evidence="2" id="KW-1185">Reference proteome</keyword>
<protein>
    <submittedName>
        <fullName evidence="1">Uncharacterized protein</fullName>
    </submittedName>
</protein>